<keyword evidence="1" id="KW-0732">Signal</keyword>
<evidence type="ECO:0000313" key="3">
    <source>
        <dbReference type="Proteomes" id="UP000828390"/>
    </source>
</evidence>
<protein>
    <submittedName>
        <fullName evidence="2">Uncharacterized protein</fullName>
    </submittedName>
</protein>
<name>A0A9D4DGD6_DREPO</name>
<keyword evidence="3" id="KW-1185">Reference proteome</keyword>
<evidence type="ECO:0000313" key="2">
    <source>
        <dbReference type="EMBL" id="KAH3747094.1"/>
    </source>
</evidence>
<dbReference type="AlphaFoldDB" id="A0A9D4DGD6"/>
<dbReference type="Proteomes" id="UP000828390">
    <property type="component" value="Unassembled WGS sequence"/>
</dbReference>
<dbReference type="EMBL" id="JAIWYP010000010">
    <property type="protein sequence ID" value="KAH3747094.1"/>
    <property type="molecule type" value="Genomic_DNA"/>
</dbReference>
<feature type="chain" id="PRO_5039241957" evidence="1">
    <location>
        <begin position="18"/>
        <end position="94"/>
    </location>
</feature>
<accession>A0A9D4DGD6</accession>
<organism evidence="2 3">
    <name type="scientific">Dreissena polymorpha</name>
    <name type="common">Zebra mussel</name>
    <name type="synonym">Mytilus polymorpha</name>
    <dbReference type="NCBI Taxonomy" id="45954"/>
    <lineage>
        <taxon>Eukaryota</taxon>
        <taxon>Metazoa</taxon>
        <taxon>Spiralia</taxon>
        <taxon>Lophotrochozoa</taxon>
        <taxon>Mollusca</taxon>
        <taxon>Bivalvia</taxon>
        <taxon>Autobranchia</taxon>
        <taxon>Heteroconchia</taxon>
        <taxon>Euheterodonta</taxon>
        <taxon>Imparidentia</taxon>
        <taxon>Neoheterodontei</taxon>
        <taxon>Myida</taxon>
        <taxon>Dreissenoidea</taxon>
        <taxon>Dreissenidae</taxon>
        <taxon>Dreissena</taxon>
    </lineage>
</organism>
<comment type="caution">
    <text evidence="2">The sequence shown here is derived from an EMBL/GenBank/DDBJ whole genome shotgun (WGS) entry which is preliminary data.</text>
</comment>
<evidence type="ECO:0000256" key="1">
    <source>
        <dbReference type="SAM" id="SignalP"/>
    </source>
</evidence>
<gene>
    <name evidence="2" type="ORF">DPMN_181516</name>
</gene>
<sequence>MKISVCFFALAIAYACAAWCTQTSDCDPAMTSCGLDTALTCSDRQCVCNSEGVIDTDKCAANADCHNHGFFHQCFHGHWVCRNGNCHCSTGQGK</sequence>
<reference evidence="2" key="2">
    <citation type="submission" date="2020-11" db="EMBL/GenBank/DDBJ databases">
        <authorList>
            <person name="McCartney M.A."/>
            <person name="Auch B."/>
            <person name="Kono T."/>
            <person name="Mallez S."/>
            <person name="Becker A."/>
            <person name="Gohl D.M."/>
            <person name="Silverstein K.A.T."/>
            <person name="Koren S."/>
            <person name="Bechman K.B."/>
            <person name="Herman A."/>
            <person name="Abrahante J.E."/>
            <person name="Garbe J."/>
        </authorList>
    </citation>
    <scope>NUCLEOTIDE SEQUENCE</scope>
    <source>
        <strain evidence="2">Duluth1</strain>
        <tissue evidence="2">Whole animal</tissue>
    </source>
</reference>
<dbReference type="PROSITE" id="PS51257">
    <property type="entry name" value="PROKAR_LIPOPROTEIN"/>
    <property type="match status" value="1"/>
</dbReference>
<proteinExistence type="predicted"/>
<reference evidence="2" key="1">
    <citation type="journal article" date="2019" name="bioRxiv">
        <title>The Genome of the Zebra Mussel, Dreissena polymorpha: A Resource for Invasive Species Research.</title>
        <authorList>
            <person name="McCartney M.A."/>
            <person name="Auch B."/>
            <person name="Kono T."/>
            <person name="Mallez S."/>
            <person name="Zhang Y."/>
            <person name="Obille A."/>
            <person name="Becker A."/>
            <person name="Abrahante J.E."/>
            <person name="Garbe J."/>
            <person name="Badalamenti J.P."/>
            <person name="Herman A."/>
            <person name="Mangelson H."/>
            <person name="Liachko I."/>
            <person name="Sullivan S."/>
            <person name="Sone E.D."/>
            <person name="Koren S."/>
            <person name="Silverstein K.A.T."/>
            <person name="Beckman K.B."/>
            <person name="Gohl D.M."/>
        </authorList>
    </citation>
    <scope>NUCLEOTIDE SEQUENCE</scope>
    <source>
        <strain evidence="2">Duluth1</strain>
        <tissue evidence="2">Whole animal</tissue>
    </source>
</reference>
<feature type="signal peptide" evidence="1">
    <location>
        <begin position="1"/>
        <end position="17"/>
    </location>
</feature>